<dbReference type="Proteomes" id="UP001500653">
    <property type="component" value="Unassembled WGS sequence"/>
</dbReference>
<comment type="caution">
    <text evidence="1">The sequence shown here is derived from an EMBL/GenBank/DDBJ whole genome shotgun (WGS) entry which is preliminary data.</text>
</comment>
<organism evidence="1 2">
    <name type="scientific">Prauserella halophila</name>
    <dbReference type="NCBI Taxonomy" id="185641"/>
    <lineage>
        <taxon>Bacteria</taxon>
        <taxon>Bacillati</taxon>
        <taxon>Actinomycetota</taxon>
        <taxon>Actinomycetes</taxon>
        <taxon>Pseudonocardiales</taxon>
        <taxon>Pseudonocardiaceae</taxon>
        <taxon>Prauserella</taxon>
    </lineage>
</organism>
<reference evidence="1 2" key="1">
    <citation type="journal article" date="2019" name="Int. J. Syst. Evol. Microbiol.">
        <title>The Global Catalogue of Microorganisms (GCM) 10K type strain sequencing project: providing services to taxonomists for standard genome sequencing and annotation.</title>
        <authorList>
            <consortium name="The Broad Institute Genomics Platform"/>
            <consortium name="The Broad Institute Genome Sequencing Center for Infectious Disease"/>
            <person name="Wu L."/>
            <person name="Ma J."/>
        </authorList>
    </citation>
    <scope>NUCLEOTIDE SEQUENCE [LARGE SCALE GENOMIC DNA]</scope>
    <source>
        <strain evidence="1 2">JCM 13023</strain>
    </source>
</reference>
<sequence>MFARSPCAREAGGRGLKASARRRHGLIAAKLAMRQGMALAEVAAVIDDADRRIRDAVPTARLVHLEPDLDRTPA</sequence>
<keyword evidence="2" id="KW-1185">Reference proteome</keyword>
<evidence type="ECO:0008006" key="3">
    <source>
        <dbReference type="Google" id="ProtNLM"/>
    </source>
</evidence>
<proteinExistence type="predicted"/>
<protein>
    <recommendedName>
        <fullName evidence="3">ANTAR domain-containing protein</fullName>
    </recommendedName>
</protein>
<dbReference type="EMBL" id="BAAALN010000005">
    <property type="protein sequence ID" value="GAA1234278.1"/>
    <property type="molecule type" value="Genomic_DNA"/>
</dbReference>
<accession>A0ABN1W9A9</accession>
<evidence type="ECO:0000313" key="1">
    <source>
        <dbReference type="EMBL" id="GAA1234278.1"/>
    </source>
</evidence>
<name>A0ABN1W9A9_9PSEU</name>
<gene>
    <name evidence="1" type="ORF">GCM10009676_17360</name>
</gene>
<evidence type="ECO:0000313" key="2">
    <source>
        <dbReference type="Proteomes" id="UP001500653"/>
    </source>
</evidence>